<dbReference type="InterPro" id="IPR012349">
    <property type="entry name" value="Split_barrel_FMN-bd"/>
</dbReference>
<evidence type="ECO:0000313" key="7">
    <source>
        <dbReference type="Proteomes" id="UP000287908"/>
    </source>
</evidence>
<keyword evidence="3" id="KW-0975">Bacterial flagellum</keyword>
<accession>A0A432ZHP1</accession>
<evidence type="ECO:0000259" key="5">
    <source>
        <dbReference type="Pfam" id="PF12945"/>
    </source>
</evidence>
<reference evidence="6 7" key="1">
    <citation type="journal article" date="2011" name="Front. Microbiol.">
        <title>Genomic signatures of strain selection and enhancement in Bacillus atrophaeus var. globigii, a historical biowarfare simulant.</title>
        <authorList>
            <person name="Gibbons H.S."/>
            <person name="Broomall S.M."/>
            <person name="McNew L.A."/>
            <person name="Daligault H."/>
            <person name="Chapman C."/>
            <person name="Bruce D."/>
            <person name="Karavis M."/>
            <person name="Krepps M."/>
            <person name="McGregor P.A."/>
            <person name="Hong C."/>
            <person name="Park K.H."/>
            <person name="Akmal A."/>
            <person name="Feldman A."/>
            <person name="Lin J.S."/>
            <person name="Chang W.E."/>
            <person name="Higgs B.W."/>
            <person name="Demirev P."/>
            <person name="Lindquist J."/>
            <person name="Liem A."/>
            <person name="Fochler E."/>
            <person name="Read T.D."/>
            <person name="Tapia R."/>
            <person name="Johnson S."/>
            <person name="Bishop-Lilly K.A."/>
            <person name="Detter C."/>
            <person name="Han C."/>
            <person name="Sozhamannan S."/>
            <person name="Rosenzweig C.N."/>
            <person name="Skowronski E.W."/>
        </authorList>
    </citation>
    <scope>NUCLEOTIDE SEQUENCE [LARGE SCALE GENOMIC DNA]</scope>
    <source>
        <strain evidence="6 7">CL-SP19</strain>
    </source>
</reference>
<proteinExistence type="predicted"/>
<evidence type="ECO:0000259" key="4">
    <source>
        <dbReference type="Pfam" id="PF07238"/>
    </source>
</evidence>
<protein>
    <submittedName>
        <fullName evidence="6">Flagellar brake protein</fullName>
    </submittedName>
</protein>
<evidence type="ECO:0000313" key="6">
    <source>
        <dbReference type="EMBL" id="RUO77545.1"/>
    </source>
</evidence>
<evidence type="ECO:0000256" key="3">
    <source>
        <dbReference type="ARBA" id="ARBA00023143"/>
    </source>
</evidence>
<evidence type="ECO:0000256" key="1">
    <source>
        <dbReference type="ARBA" id="ARBA00022636"/>
    </source>
</evidence>
<dbReference type="Pfam" id="PF12945">
    <property type="entry name" value="PilZNR"/>
    <property type="match status" value="1"/>
</dbReference>
<dbReference type="GO" id="GO:0035438">
    <property type="term" value="F:cyclic-di-GMP binding"/>
    <property type="evidence" value="ECO:0007669"/>
    <property type="project" value="InterPro"/>
</dbReference>
<keyword evidence="6" id="KW-0966">Cell projection</keyword>
<dbReference type="AlphaFoldDB" id="A0A432ZHP1"/>
<dbReference type="RefSeq" id="WP_126783815.1">
    <property type="nucleotide sequence ID" value="NZ_PIQF01000001.1"/>
</dbReference>
<name>A0A432ZHP1_9GAMM</name>
<sequence length="232" mass="26147">MTGKILQMTVGQRVEIQVAGLNVPARFQTDFIGVVKGRWFILNMPESKRYGELREHLHEGVPVIVRFVLENGNGEICAFRSDINFVVAHPTKMLFLDWPSSVESRVIRQGRRFDAYLPTQISRLTEDNGSDLTVDGVILDVSETGCRVKHTYQTNDEGEPQNPDWDSGQRAQLTVQQNGNGELKINCIVRQIKRKDEHCELGMQFNSNQKESINALFSGSLVDINALSRSGE</sequence>
<dbReference type="Proteomes" id="UP000287908">
    <property type="component" value="Unassembled WGS sequence"/>
</dbReference>
<keyword evidence="6" id="KW-0969">Cilium</keyword>
<dbReference type="Pfam" id="PF07238">
    <property type="entry name" value="PilZ"/>
    <property type="match status" value="1"/>
</dbReference>
<dbReference type="EMBL" id="PIQF01000001">
    <property type="protein sequence ID" value="RUO77545.1"/>
    <property type="molecule type" value="Genomic_DNA"/>
</dbReference>
<comment type="caution">
    <text evidence="6">The sequence shown here is derived from an EMBL/GenBank/DDBJ whole genome shotgun (WGS) entry which is preliminary data.</text>
</comment>
<dbReference type="Gene3D" id="2.40.10.220">
    <property type="entry name" value="predicted glycosyltransferase like domains"/>
    <property type="match status" value="1"/>
</dbReference>
<dbReference type="Gene3D" id="2.30.110.10">
    <property type="entry name" value="Electron Transport, Fmn-binding Protein, Chain A"/>
    <property type="match status" value="1"/>
</dbReference>
<evidence type="ECO:0000256" key="2">
    <source>
        <dbReference type="ARBA" id="ARBA00022741"/>
    </source>
</evidence>
<keyword evidence="1" id="KW-0973">c-di-GMP</keyword>
<keyword evidence="7" id="KW-1185">Reference proteome</keyword>
<feature type="domain" description="Type III secretion system flagellar brake protein YcgR PilZN" evidence="5">
    <location>
        <begin position="10"/>
        <end position="99"/>
    </location>
</feature>
<feature type="domain" description="PilZ" evidence="4">
    <location>
        <begin position="125"/>
        <end position="216"/>
    </location>
</feature>
<dbReference type="InterPro" id="IPR009875">
    <property type="entry name" value="PilZ_domain"/>
</dbReference>
<dbReference type="SUPFAM" id="SSF141371">
    <property type="entry name" value="PilZ domain-like"/>
    <property type="match status" value="2"/>
</dbReference>
<gene>
    <name evidence="6" type="ORF">CWI81_03440</name>
</gene>
<keyword evidence="2" id="KW-0547">Nucleotide-binding</keyword>
<organism evidence="6 7">
    <name type="scientific">Idiomarina seosinensis</name>
    <dbReference type="NCBI Taxonomy" id="281739"/>
    <lineage>
        <taxon>Bacteria</taxon>
        <taxon>Pseudomonadati</taxon>
        <taxon>Pseudomonadota</taxon>
        <taxon>Gammaproteobacteria</taxon>
        <taxon>Alteromonadales</taxon>
        <taxon>Idiomarinaceae</taxon>
        <taxon>Idiomarina</taxon>
    </lineage>
</organism>
<keyword evidence="6" id="KW-0282">Flagellum</keyword>
<dbReference type="OrthoDB" id="5761885at2"/>
<dbReference type="InterPro" id="IPR009926">
    <property type="entry name" value="T3SS_YcgR_PilZN"/>
</dbReference>